<comment type="similarity">
    <text evidence="9">Belongs to the tRNA nucleotidyltransferase/poly(A) polymerase family.</text>
</comment>
<dbReference type="InterPro" id="IPR032810">
    <property type="entry name" value="CCA-adding_enz_C"/>
</dbReference>
<evidence type="ECO:0000256" key="3">
    <source>
        <dbReference type="ARBA" id="ARBA00022694"/>
    </source>
</evidence>
<evidence type="ECO:0000313" key="14">
    <source>
        <dbReference type="Proteomes" id="UP000051861"/>
    </source>
</evidence>
<dbReference type="SUPFAM" id="SSF81301">
    <property type="entry name" value="Nucleotidyltransferase"/>
    <property type="match status" value="1"/>
</dbReference>
<evidence type="ECO:0000256" key="9">
    <source>
        <dbReference type="RuleBase" id="RU003953"/>
    </source>
</evidence>
<dbReference type="NCBIfam" id="TIGR00277">
    <property type="entry name" value="HDIG"/>
    <property type="match status" value="1"/>
</dbReference>
<dbReference type="Proteomes" id="UP000051861">
    <property type="component" value="Unassembled WGS sequence"/>
</dbReference>
<evidence type="ECO:0008006" key="15">
    <source>
        <dbReference type="Google" id="ProtNLM"/>
    </source>
</evidence>
<evidence type="ECO:0000259" key="11">
    <source>
        <dbReference type="Pfam" id="PF12627"/>
    </source>
</evidence>
<feature type="domain" description="tRNA nucleotidyltransferase/poly(A) polymerase RNA and SrmB- binding" evidence="11">
    <location>
        <begin position="160"/>
        <end position="221"/>
    </location>
</feature>
<proteinExistence type="inferred from homology"/>
<dbReference type="Gene3D" id="1.10.3090.10">
    <property type="entry name" value="cca-adding enzyme, domain 2"/>
    <property type="match status" value="1"/>
</dbReference>
<gene>
    <name evidence="13" type="ORF">AMJ44_06990</name>
</gene>
<keyword evidence="3" id="KW-0819">tRNA processing</keyword>
<dbReference type="SUPFAM" id="SSF81891">
    <property type="entry name" value="Poly A polymerase C-terminal region-like"/>
    <property type="match status" value="1"/>
</dbReference>
<dbReference type="GO" id="GO:0008033">
    <property type="term" value="P:tRNA processing"/>
    <property type="evidence" value="ECO:0007669"/>
    <property type="project" value="UniProtKB-KW"/>
</dbReference>
<evidence type="ECO:0000256" key="2">
    <source>
        <dbReference type="ARBA" id="ARBA00022679"/>
    </source>
</evidence>
<comment type="cofactor">
    <cofactor evidence="1">
        <name>Mg(2+)</name>
        <dbReference type="ChEBI" id="CHEBI:18420"/>
    </cofactor>
</comment>
<dbReference type="InterPro" id="IPR043519">
    <property type="entry name" value="NT_sf"/>
</dbReference>
<dbReference type="EMBL" id="LIZX01000059">
    <property type="protein sequence ID" value="KPJ67965.1"/>
    <property type="molecule type" value="Genomic_DNA"/>
</dbReference>
<dbReference type="GO" id="GO:0046872">
    <property type="term" value="F:metal ion binding"/>
    <property type="evidence" value="ECO:0007669"/>
    <property type="project" value="UniProtKB-KW"/>
</dbReference>
<keyword evidence="5" id="KW-0479">Metal-binding</keyword>
<evidence type="ECO:0000313" key="13">
    <source>
        <dbReference type="EMBL" id="KPJ67965.1"/>
    </source>
</evidence>
<dbReference type="GO" id="GO:0016779">
    <property type="term" value="F:nucleotidyltransferase activity"/>
    <property type="evidence" value="ECO:0007669"/>
    <property type="project" value="UniProtKB-KW"/>
</dbReference>
<evidence type="ECO:0000256" key="5">
    <source>
        <dbReference type="ARBA" id="ARBA00022723"/>
    </source>
</evidence>
<dbReference type="GO" id="GO:0000166">
    <property type="term" value="F:nucleotide binding"/>
    <property type="evidence" value="ECO:0007669"/>
    <property type="project" value="UniProtKB-KW"/>
</dbReference>
<evidence type="ECO:0000256" key="1">
    <source>
        <dbReference type="ARBA" id="ARBA00001946"/>
    </source>
</evidence>
<name>A0A0S7XZP6_UNCSA</name>
<comment type="caution">
    <text evidence="13">The sequence shown here is derived from an EMBL/GenBank/DDBJ whole genome shotgun (WGS) entry which is preliminary data.</text>
</comment>
<dbReference type="GO" id="GO:0000049">
    <property type="term" value="F:tRNA binding"/>
    <property type="evidence" value="ECO:0007669"/>
    <property type="project" value="TreeGrafter"/>
</dbReference>
<keyword evidence="7" id="KW-0460">Magnesium</keyword>
<dbReference type="PATRIC" id="fig|1703775.3.peg.2622"/>
<keyword evidence="4" id="KW-0548">Nucleotidyltransferase</keyword>
<evidence type="ECO:0000259" key="12">
    <source>
        <dbReference type="Pfam" id="PF13735"/>
    </source>
</evidence>
<evidence type="ECO:0000256" key="8">
    <source>
        <dbReference type="ARBA" id="ARBA00022884"/>
    </source>
</evidence>
<dbReference type="CDD" id="cd05398">
    <property type="entry name" value="NT_ClassII-CCAase"/>
    <property type="match status" value="1"/>
</dbReference>
<reference evidence="13 14" key="1">
    <citation type="journal article" date="2015" name="Microbiome">
        <title>Genomic resolution of linkages in carbon, nitrogen, and sulfur cycling among widespread estuary sediment bacteria.</title>
        <authorList>
            <person name="Baker B.J."/>
            <person name="Lazar C.S."/>
            <person name="Teske A.P."/>
            <person name="Dick G.J."/>
        </authorList>
    </citation>
    <scope>NUCLEOTIDE SEQUENCE [LARGE SCALE GENOMIC DNA]</scope>
    <source>
        <strain evidence="13">DG_54_3</strain>
    </source>
</reference>
<dbReference type="PANTHER" id="PTHR46173:SF1">
    <property type="entry name" value="CCA TRNA NUCLEOTIDYLTRANSFERASE 1, MITOCHONDRIAL"/>
    <property type="match status" value="1"/>
</dbReference>
<dbReference type="InterPro" id="IPR050264">
    <property type="entry name" value="Bact_CCA-adding_enz_type3_sf"/>
</dbReference>
<dbReference type="InterPro" id="IPR006675">
    <property type="entry name" value="HDIG_dom"/>
</dbReference>
<keyword evidence="8 9" id="KW-0694">RNA-binding</keyword>
<organism evidence="13 14">
    <name type="scientific">candidate division WOR-1 bacterium DG_54_3</name>
    <dbReference type="NCBI Taxonomy" id="1703775"/>
    <lineage>
        <taxon>Bacteria</taxon>
        <taxon>Bacillati</taxon>
        <taxon>Saganbacteria</taxon>
    </lineage>
</organism>
<dbReference type="Pfam" id="PF12627">
    <property type="entry name" value="PolyA_pol_RNAbd"/>
    <property type="match status" value="1"/>
</dbReference>
<dbReference type="InterPro" id="IPR032828">
    <property type="entry name" value="PolyA_RNA-bd"/>
</dbReference>
<dbReference type="AlphaFoldDB" id="A0A0S7XZP6"/>
<protein>
    <recommendedName>
        <fullName evidence="15">HD domain-containing protein</fullName>
    </recommendedName>
</protein>
<dbReference type="Gene3D" id="1.10.246.80">
    <property type="match status" value="1"/>
</dbReference>
<accession>A0A0S7XZP6</accession>
<dbReference type="Gene3D" id="3.30.460.10">
    <property type="entry name" value="Beta Polymerase, domain 2"/>
    <property type="match status" value="1"/>
</dbReference>
<dbReference type="InterPro" id="IPR002646">
    <property type="entry name" value="PolA_pol_head_dom"/>
</dbReference>
<dbReference type="Pfam" id="PF01743">
    <property type="entry name" value="PolyA_pol"/>
    <property type="match status" value="1"/>
</dbReference>
<evidence type="ECO:0000256" key="6">
    <source>
        <dbReference type="ARBA" id="ARBA00022741"/>
    </source>
</evidence>
<feature type="domain" description="Poly A polymerase head" evidence="10">
    <location>
        <begin position="12"/>
        <end position="133"/>
    </location>
</feature>
<keyword evidence="6" id="KW-0547">Nucleotide-binding</keyword>
<dbReference type="PANTHER" id="PTHR46173">
    <property type="entry name" value="CCA TRNA NUCLEOTIDYLTRANSFERASE 1, MITOCHONDRIAL"/>
    <property type="match status" value="1"/>
</dbReference>
<evidence type="ECO:0000256" key="4">
    <source>
        <dbReference type="ARBA" id="ARBA00022695"/>
    </source>
</evidence>
<evidence type="ECO:0000256" key="7">
    <source>
        <dbReference type="ARBA" id="ARBA00022842"/>
    </source>
</evidence>
<evidence type="ECO:0000259" key="10">
    <source>
        <dbReference type="Pfam" id="PF01743"/>
    </source>
</evidence>
<feature type="domain" description="CCA-adding enzyme C-terminal" evidence="12">
    <location>
        <begin position="285"/>
        <end position="423"/>
    </location>
</feature>
<keyword evidence="2 9" id="KW-0808">Transferase</keyword>
<dbReference type="Pfam" id="PF13735">
    <property type="entry name" value="tRNA_NucTran2_2"/>
    <property type="match status" value="1"/>
</dbReference>
<sequence>MIKTIEENKHQAYLVGGCIRDLLLGNPVREWDVTTSAPPEVVTKLFPKVIPTGIEYGTVTVLLPDGKYEVTTFRSDERYMDGRHPAKVTFTDNIHQDLSRRDFTINALAYDPQADEFIDDFEGQKDLKNKLIRAIGNPVERFSEDGLRSIRACRFSAKLGFEIEKGTFAAISQTLEVTKKVAPERIHDEIVKMLLAEKPSRGFELMRKSGLLRLIIPELEDCYGIKQPPKYHKYDVYWHSLYSCDAAPKDNVILRLAALLHDIGKPSCKKGYTFYNHDKVGVEMTEKILGRLRFSNDDIKKVTNLIRHHMFNYSSDWSDAAVRRFIRRIGGVENVKDLFILRESDAKGMEREIESEYLIELQARIDKIIEEENALDISDLKIDGKDVMRVLKIPAGPMVGRVLHFLLEKVLDDPKLNNRETLLGLIESYE</sequence>